<dbReference type="GO" id="GO:0005886">
    <property type="term" value="C:plasma membrane"/>
    <property type="evidence" value="ECO:0007669"/>
    <property type="project" value="TreeGrafter"/>
</dbReference>
<evidence type="ECO:0000256" key="5">
    <source>
        <dbReference type="ARBA" id="ARBA00022989"/>
    </source>
</evidence>
<keyword evidence="6 7" id="KW-0472">Membrane</keyword>
<feature type="transmembrane region" description="Helical" evidence="7">
    <location>
        <begin position="178"/>
        <end position="201"/>
    </location>
</feature>
<evidence type="ECO:0000256" key="2">
    <source>
        <dbReference type="ARBA" id="ARBA00022448"/>
    </source>
</evidence>
<feature type="transmembrane region" description="Helical" evidence="7">
    <location>
        <begin position="567"/>
        <end position="587"/>
    </location>
</feature>
<comment type="subcellular location">
    <subcellularLocation>
        <location evidence="1">Membrane</location>
        <topology evidence="1">Multi-pass membrane protein</topology>
    </subcellularLocation>
</comment>
<feature type="transmembrane region" description="Helical" evidence="7">
    <location>
        <begin position="135"/>
        <end position="158"/>
    </location>
</feature>
<dbReference type="InterPro" id="IPR036721">
    <property type="entry name" value="RCK_C_sf"/>
</dbReference>
<organism evidence="9 10">
    <name type="scientific">Nitrosococcus wardiae</name>
    <dbReference type="NCBI Taxonomy" id="1814290"/>
    <lineage>
        <taxon>Bacteria</taxon>
        <taxon>Pseudomonadati</taxon>
        <taxon>Pseudomonadota</taxon>
        <taxon>Gammaproteobacteria</taxon>
        <taxon>Chromatiales</taxon>
        <taxon>Chromatiaceae</taxon>
        <taxon>Nitrosococcus</taxon>
    </lineage>
</organism>
<accession>A0A4P7C161</accession>
<reference evidence="9 10" key="1">
    <citation type="submission" date="2019-03" db="EMBL/GenBank/DDBJ databases">
        <title>The genome sequence of Nitrosococcus wardiae strain D1FHST reveals the archetypal metabolic capacity of ammonia-oxidizing Gammaproteobacteria.</title>
        <authorList>
            <person name="Wang L."/>
            <person name="Lim C.K."/>
            <person name="Hanson T.E."/>
            <person name="Dang H."/>
            <person name="Klotz M.G."/>
        </authorList>
    </citation>
    <scope>NUCLEOTIDE SEQUENCE [LARGE SCALE GENOMIC DNA]</scope>
    <source>
        <strain evidence="9 10">D1FHS</strain>
    </source>
</reference>
<feature type="transmembrane region" description="Helical" evidence="7">
    <location>
        <begin position="28"/>
        <end position="46"/>
    </location>
</feature>
<feature type="transmembrane region" description="Helical" evidence="7">
    <location>
        <begin position="398"/>
        <end position="417"/>
    </location>
</feature>
<evidence type="ECO:0000256" key="7">
    <source>
        <dbReference type="SAM" id="Phobius"/>
    </source>
</evidence>
<dbReference type="Pfam" id="PF02080">
    <property type="entry name" value="TrkA_C"/>
    <property type="match status" value="2"/>
</dbReference>
<dbReference type="InterPro" id="IPR031312">
    <property type="entry name" value="Na/sul_symport_CS"/>
</dbReference>
<dbReference type="GO" id="GO:0008324">
    <property type="term" value="F:monoatomic cation transmembrane transporter activity"/>
    <property type="evidence" value="ECO:0007669"/>
    <property type="project" value="InterPro"/>
</dbReference>
<keyword evidence="10" id="KW-1185">Reference proteome</keyword>
<dbReference type="KEGG" id="nwr:E3U44_18870"/>
<feature type="transmembrane region" description="Helical" evidence="7">
    <location>
        <begin position="485"/>
        <end position="512"/>
    </location>
</feature>
<evidence type="ECO:0000256" key="3">
    <source>
        <dbReference type="ARBA" id="ARBA00022692"/>
    </source>
</evidence>
<dbReference type="Gene3D" id="3.30.70.1450">
    <property type="entry name" value="Regulator of K+ conductance, C-terminal domain"/>
    <property type="match status" value="2"/>
</dbReference>
<dbReference type="PANTHER" id="PTHR43652:SF2">
    <property type="entry name" value="BASIC AMINO ACID ANTIPORTER YFCC-RELATED"/>
    <property type="match status" value="1"/>
</dbReference>
<evidence type="ECO:0000256" key="4">
    <source>
        <dbReference type="ARBA" id="ARBA00022737"/>
    </source>
</evidence>
<keyword evidence="2" id="KW-0813">Transport</keyword>
<feature type="transmembrane region" description="Helical" evidence="7">
    <location>
        <begin position="6"/>
        <end position="21"/>
    </location>
</feature>
<keyword evidence="5 7" id="KW-1133">Transmembrane helix</keyword>
<name>A0A4P7C161_9GAMM</name>
<keyword evidence="4" id="KW-0677">Repeat</keyword>
<dbReference type="FunFam" id="3.30.70.1450:FF:000009">
    <property type="entry name" value="SLC13 family permease"/>
    <property type="match status" value="1"/>
</dbReference>
<dbReference type="InterPro" id="IPR006037">
    <property type="entry name" value="RCK_C"/>
</dbReference>
<dbReference type="Proteomes" id="UP000294325">
    <property type="component" value="Chromosome"/>
</dbReference>
<dbReference type="Pfam" id="PF03600">
    <property type="entry name" value="CitMHS"/>
    <property type="match status" value="1"/>
</dbReference>
<dbReference type="InterPro" id="IPR004680">
    <property type="entry name" value="Cit_transptr-like_dom"/>
</dbReference>
<dbReference type="RefSeq" id="WP_134359573.1">
    <property type="nucleotide sequence ID" value="NZ_CP038033.1"/>
</dbReference>
<proteinExistence type="predicted"/>
<keyword evidence="3 7" id="KW-0812">Transmembrane</keyword>
<feature type="transmembrane region" description="Helical" evidence="7">
    <location>
        <begin position="524"/>
        <end position="547"/>
    </location>
</feature>
<dbReference type="EMBL" id="CP038033">
    <property type="protein sequence ID" value="QBQ56328.1"/>
    <property type="molecule type" value="Genomic_DNA"/>
</dbReference>
<evidence type="ECO:0000256" key="6">
    <source>
        <dbReference type="ARBA" id="ARBA00023136"/>
    </source>
</evidence>
<dbReference type="PANTHER" id="PTHR43652">
    <property type="entry name" value="BASIC AMINO ACID ANTIPORTER YFCC-RELATED"/>
    <property type="match status" value="1"/>
</dbReference>
<evidence type="ECO:0000256" key="1">
    <source>
        <dbReference type="ARBA" id="ARBA00004141"/>
    </source>
</evidence>
<dbReference type="SUPFAM" id="SSF116726">
    <property type="entry name" value="TrkA C-terminal domain-like"/>
    <property type="match status" value="2"/>
</dbReference>
<dbReference type="InterPro" id="IPR051679">
    <property type="entry name" value="DASS-Related_Transporters"/>
</dbReference>
<evidence type="ECO:0000259" key="8">
    <source>
        <dbReference type="PROSITE" id="PS51202"/>
    </source>
</evidence>
<evidence type="ECO:0000313" key="10">
    <source>
        <dbReference type="Proteomes" id="UP000294325"/>
    </source>
</evidence>
<sequence>MSFEAWLTLGVIVLILGLLMFTRKPPDVIVVGGVTLLLLADVLTPTEALAGLSNPAMATVGVLFIVAAGLRETGGIDWLAHHLLGNDRSLVWLQARIMVPTVTVSAFMNNTPVVAMLIPVITDFARRHSLSTSKLMIPLSYAAILGGTCTLIGTSTNLVVNGLLITQAKYTDLGLFEIAWVGVPIAVLGIIYILLFGRWLLPDRKPVFSSWDDPREYTMEMLVQSSSPLLGRTIEDAGLRNLPGMYLVEINRQDQVIPAVRPNERLQANDRLIFVGVIDTVKDLQKIRGLMPATNQVFKLDSPRSERCLIEAVVSNTCPLVGTTIRGGQFRSVYNAVVIAVARNGERVGGKIGDIILQPGDTLLLETRPSFLEQQRNSRDFFLVSEVADSNPPRHDRAWIALTILVAMVSTVTLQWLSLLEAALVAAGLMIMTRCIHTAAARRSVDWQILIVIAASLALGQALQHTGAAINIAHMVLSFVGDDPWIALAVVHLLTVLMTEVITNNAAAVLMFPIALATADNLGVNFIPFAISIMVAASASFATPIGYQTNLMVYGPGGYHFMDYLRIGLPLNLLVWGMTVFIAPRIWPF</sequence>
<gene>
    <name evidence="9" type="ORF">E3U44_18870</name>
</gene>
<evidence type="ECO:0000313" key="9">
    <source>
        <dbReference type="EMBL" id="QBQ56328.1"/>
    </source>
</evidence>
<protein>
    <submittedName>
        <fullName evidence="9">SLC13 family permease</fullName>
    </submittedName>
</protein>
<feature type="domain" description="RCK C-terminal" evidence="8">
    <location>
        <begin position="205"/>
        <end position="290"/>
    </location>
</feature>
<dbReference type="AlphaFoldDB" id="A0A4P7C161"/>
<dbReference type="OrthoDB" id="9809303at2"/>
<dbReference type="PROSITE" id="PS01271">
    <property type="entry name" value="NA_SULFATE"/>
    <property type="match status" value="1"/>
</dbReference>
<dbReference type="GO" id="GO:0006813">
    <property type="term" value="P:potassium ion transport"/>
    <property type="evidence" value="ECO:0007669"/>
    <property type="project" value="InterPro"/>
</dbReference>
<feature type="domain" description="RCK C-terminal" evidence="8">
    <location>
        <begin position="295"/>
        <end position="381"/>
    </location>
</feature>
<dbReference type="PROSITE" id="PS51202">
    <property type="entry name" value="RCK_C"/>
    <property type="match status" value="2"/>
</dbReference>